<dbReference type="GO" id="GO:0032259">
    <property type="term" value="P:methylation"/>
    <property type="evidence" value="ECO:0007669"/>
    <property type="project" value="UniProtKB-KW"/>
</dbReference>
<accession>A0ABS8CMP4</accession>
<dbReference type="PANTHER" id="PTHR43464">
    <property type="entry name" value="METHYLTRANSFERASE"/>
    <property type="match status" value="1"/>
</dbReference>
<dbReference type="RefSeq" id="WP_226935766.1">
    <property type="nucleotide sequence ID" value="NZ_JACDXX010000010.1"/>
</dbReference>
<keyword evidence="2" id="KW-0489">Methyltransferase</keyword>
<protein>
    <submittedName>
        <fullName evidence="2">Methyltransferase domain-containing protein</fullName>
    </submittedName>
</protein>
<dbReference type="InterPro" id="IPR029063">
    <property type="entry name" value="SAM-dependent_MTases_sf"/>
</dbReference>
<sequence>MRNHDLTEEIRDYWSKRSESFDLAFGHRIQPGAEAAAWAEPMRRHLPAAPAKVLELACGTGEVTQLLLDLGYQLTALDFSAAMLARARRKHAGRPGLRFLEADAQATMEPAGQYDAVVCRHLVWTLTRPEQAFADWMRILRPGGILLVYDGDWSGPRPSGRLAARLLSWWDRLAPDPDYDGALSGRHAAIMQKLPFGAGLTFEKLAPLLHSAGFTDIRCHDHEPIARAQRRVTGLRNRLRTRVYQRFILTARKP</sequence>
<keyword evidence="2" id="KW-0808">Transferase</keyword>
<comment type="caution">
    <text evidence="2">The sequence shown here is derived from an EMBL/GenBank/DDBJ whole genome shotgun (WGS) entry which is preliminary data.</text>
</comment>
<dbReference type="Gene3D" id="3.40.50.150">
    <property type="entry name" value="Vaccinia Virus protein VP39"/>
    <property type="match status" value="1"/>
</dbReference>
<dbReference type="CDD" id="cd02440">
    <property type="entry name" value="AdoMet_MTases"/>
    <property type="match status" value="1"/>
</dbReference>
<evidence type="ECO:0000313" key="3">
    <source>
        <dbReference type="Proteomes" id="UP001198571"/>
    </source>
</evidence>
<dbReference type="GO" id="GO:0008168">
    <property type="term" value="F:methyltransferase activity"/>
    <property type="evidence" value="ECO:0007669"/>
    <property type="project" value="UniProtKB-KW"/>
</dbReference>
<proteinExistence type="predicted"/>
<dbReference type="PANTHER" id="PTHR43464:SF83">
    <property type="entry name" value="MALONYL-[ACYL-CARRIER PROTEIN] O-METHYLTRANSFERASE"/>
    <property type="match status" value="1"/>
</dbReference>
<dbReference type="InterPro" id="IPR013216">
    <property type="entry name" value="Methyltransf_11"/>
</dbReference>
<keyword evidence="3" id="KW-1185">Reference proteome</keyword>
<dbReference type="SUPFAM" id="SSF53335">
    <property type="entry name" value="S-adenosyl-L-methionine-dependent methyltransferases"/>
    <property type="match status" value="1"/>
</dbReference>
<dbReference type="Proteomes" id="UP001198571">
    <property type="component" value="Unassembled WGS sequence"/>
</dbReference>
<feature type="domain" description="Methyltransferase type 11" evidence="1">
    <location>
        <begin position="54"/>
        <end position="148"/>
    </location>
</feature>
<gene>
    <name evidence="2" type="ORF">H0485_11715</name>
</gene>
<reference evidence="2 3" key="1">
    <citation type="submission" date="2020-07" db="EMBL/GenBank/DDBJ databases">
        <title>Pseudogemmobacter sp. nov., isolated from poultry manure in Taiwan.</title>
        <authorList>
            <person name="Lin S.-Y."/>
            <person name="Tang Y.-S."/>
            <person name="Young C.-C."/>
        </authorList>
    </citation>
    <scope>NUCLEOTIDE SEQUENCE [LARGE SCALE GENOMIC DNA]</scope>
    <source>
        <strain evidence="2 3">CC-YST710</strain>
    </source>
</reference>
<name>A0ABS8CMP4_9RHOB</name>
<dbReference type="Pfam" id="PF08241">
    <property type="entry name" value="Methyltransf_11"/>
    <property type="match status" value="1"/>
</dbReference>
<dbReference type="EMBL" id="JACDXX010000010">
    <property type="protein sequence ID" value="MCB5410659.1"/>
    <property type="molecule type" value="Genomic_DNA"/>
</dbReference>
<evidence type="ECO:0000313" key="2">
    <source>
        <dbReference type="EMBL" id="MCB5410659.1"/>
    </source>
</evidence>
<organism evidence="2 3">
    <name type="scientific">Pseudogemmobacter faecipullorum</name>
    <dbReference type="NCBI Taxonomy" id="2755041"/>
    <lineage>
        <taxon>Bacteria</taxon>
        <taxon>Pseudomonadati</taxon>
        <taxon>Pseudomonadota</taxon>
        <taxon>Alphaproteobacteria</taxon>
        <taxon>Rhodobacterales</taxon>
        <taxon>Paracoccaceae</taxon>
        <taxon>Pseudogemmobacter</taxon>
    </lineage>
</organism>
<evidence type="ECO:0000259" key="1">
    <source>
        <dbReference type="Pfam" id="PF08241"/>
    </source>
</evidence>